<organism evidence="2">
    <name type="scientific">mine drainage metagenome</name>
    <dbReference type="NCBI Taxonomy" id="410659"/>
    <lineage>
        <taxon>unclassified sequences</taxon>
        <taxon>metagenomes</taxon>
        <taxon>ecological metagenomes</taxon>
    </lineage>
</organism>
<dbReference type="Gene3D" id="1.20.1250.20">
    <property type="entry name" value="MFS general substrate transporter like domains"/>
    <property type="match status" value="1"/>
</dbReference>
<comment type="caution">
    <text evidence="2">The sequence shown here is derived from an EMBL/GenBank/DDBJ whole genome shotgun (WGS) entry which is preliminary data.</text>
</comment>
<name>T1CCN0_9ZZZZ</name>
<reference evidence="2" key="2">
    <citation type="journal article" date="2014" name="ISME J.">
        <title>Microbial stratification in low pH oxic and suboxic macroscopic growths along an acid mine drainage.</title>
        <authorList>
            <person name="Mendez-Garcia C."/>
            <person name="Mesa V."/>
            <person name="Sprenger R.R."/>
            <person name="Richter M."/>
            <person name="Diez M.S."/>
            <person name="Solano J."/>
            <person name="Bargiela R."/>
            <person name="Golyshina O.V."/>
            <person name="Manteca A."/>
            <person name="Ramos J.L."/>
            <person name="Gallego J.R."/>
            <person name="Llorente I."/>
            <person name="Martins Dos Santos V.A."/>
            <person name="Jensen O.N."/>
            <person name="Pelaez A.I."/>
            <person name="Sanchez J."/>
            <person name="Ferrer M."/>
        </authorList>
    </citation>
    <scope>NUCLEOTIDE SEQUENCE</scope>
</reference>
<keyword evidence="1" id="KW-0812">Transmembrane</keyword>
<dbReference type="SUPFAM" id="SSF103473">
    <property type="entry name" value="MFS general substrate transporter"/>
    <property type="match status" value="1"/>
</dbReference>
<sequence length="155" mass="16658">MSDENTPVGADAASGTLWGHPRQLWMLLAVTAGFNYSFYGYRAYLAPYIAEHFYGGLSAAAAQRHADLLASGFLALLYTTPIVGGYVADKILGEARAVRLSLWLNLVALLLMAQSTLFGFEIGMALCALTVGLNIPLTVLIGRNYADDDPRREGG</sequence>
<keyword evidence="1" id="KW-0472">Membrane</keyword>
<reference evidence="2" key="1">
    <citation type="submission" date="2013-08" db="EMBL/GenBank/DDBJ databases">
        <authorList>
            <person name="Mendez C."/>
            <person name="Richter M."/>
            <person name="Ferrer M."/>
            <person name="Sanchez J."/>
        </authorList>
    </citation>
    <scope>NUCLEOTIDE SEQUENCE</scope>
</reference>
<feature type="transmembrane region" description="Helical" evidence="1">
    <location>
        <begin position="123"/>
        <end position="142"/>
    </location>
</feature>
<evidence type="ECO:0000256" key="1">
    <source>
        <dbReference type="SAM" id="Phobius"/>
    </source>
</evidence>
<dbReference type="AlphaFoldDB" id="T1CCN0"/>
<protein>
    <submittedName>
        <fullName evidence="2">Proton-dependent oligopeptide transporter protein</fullName>
    </submittedName>
</protein>
<feature type="transmembrane region" description="Helical" evidence="1">
    <location>
        <begin position="100"/>
        <end position="117"/>
    </location>
</feature>
<dbReference type="EMBL" id="AUZX01006460">
    <property type="protein sequence ID" value="EQD63564.1"/>
    <property type="molecule type" value="Genomic_DNA"/>
</dbReference>
<keyword evidence="1" id="KW-1133">Transmembrane helix</keyword>
<feature type="transmembrane region" description="Helical" evidence="1">
    <location>
        <begin position="68"/>
        <end position="88"/>
    </location>
</feature>
<accession>T1CCN0</accession>
<gene>
    <name evidence="2" type="ORF">B1A_09067</name>
</gene>
<proteinExistence type="predicted"/>
<dbReference type="InterPro" id="IPR036259">
    <property type="entry name" value="MFS_trans_sf"/>
</dbReference>
<evidence type="ECO:0000313" key="2">
    <source>
        <dbReference type="EMBL" id="EQD63564.1"/>
    </source>
</evidence>
<feature type="transmembrane region" description="Helical" evidence="1">
    <location>
        <begin position="24"/>
        <end position="41"/>
    </location>
</feature>
<feature type="non-terminal residue" evidence="2">
    <location>
        <position position="155"/>
    </location>
</feature>